<dbReference type="EMBL" id="JH993193">
    <property type="protein sequence ID" value="EKX32372.1"/>
    <property type="molecule type" value="Genomic_DNA"/>
</dbReference>
<name>L1I8H5_GUITC</name>
<dbReference type="RefSeq" id="XP_005819352.1">
    <property type="nucleotide sequence ID" value="XM_005819295.1"/>
</dbReference>
<dbReference type="GeneID" id="17289105"/>
<dbReference type="KEGG" id="gtt:GUITHDRAFT_121452"/>
<proteinExistence type="predicted"/>
<dbReference type="PaxDb" id="55529-EKX32372"/>
<dbReference type="EnsemblProtists" id="EKX32372">
    <property type="protein sequence ID" value="EKX32372"/>
    <property type="gene ID" value="GUITHDRAFT_121452"/>
</dbReference>
<reference evidence="3" key="2">
    <citation type="submission" date="2012-11" db="EMBL/GenBank/DDBJ databases">
        <authorList>
            <person name="Kuo A."/>
            <person name="Curtis B.A."/>
            <person name="Tanifuji G."/>
            <person name="Burki F."/>
            <person name="Gruber A."/>
            <person name="Irimia M."/>
            <person name="Maruyama S."/>
            <person name="Arias M.C."/>
            <person name="Ball S.G."/>
            <person name="Gile G.H."/>
            <person name="Hirakawa Y."/>
            <person name="Hopkins J.F."/>
            <person name="Rensing S.A."/>
            <person name="Schmutz J."/>
            <person name="Symeonidi A."/>
            <person name="Elias M."/>
            <person name="Eveleigh R.J."/>
            <person name="Herman E.K."/>
            <person name="Klute M.J."/>
            <person name="Nakayama T."/>
            <person name="Obornik M."/>
            <person name="Reyes-Prieto A."/>
            <person name="Armbrust E.V."/>
            <person name="Aves S.J."/>
            <person name="Beiko R.G."/>
            <person name="Coutinho P."/>
            <person name="Dacks J.B."/>
            <person name="Durnford D.G."/>
            <person name="Fast N.M."/>
            <person name="Green B.R."/>
            <person name="Grisdale C."/>
            <person name="Hempe F."/>
            <person name="Henrissat B."/>
            <person name="Hoppner M.P."/>
            <person name="Ishida K.-I."/>
            <person name="Kim E."/>
            <person name="Koreny L."/>
            <person name="Kroth P.G."/>
            <person name="Liu Y."/>
            <person name="Malik S.-B."/>
            <person name="Maier U.G."/>
            <person name="McRose D."/>
            <person name="Mock T."/>
            <person name="Neilson J.A."/>
            <person name="Onodera N.T."/>
            <person name="Poole A.M."/>
            <person name="Pritham E.J."/>
            <person name="Richards T.A."/>
            <person name="Rocap G."/>
            <person name="Roy S.W."/>
            <person name="Sarai C."/>
            <person name="Schaack S."/>
            <person name="Shirato S."/>
            <person name="Slamovits C.H."/>
            <person name="Spencer D.F."/>
            <person name="Suzuki S."/>
            <person name="Worden A.Z."/>
            <person name="Zauner S."/>
            <person name="Barry K."/>
            <person name="Bell C."/>
            <person name="Bharti A.K."/>
            <person name="Crow J.A."/>
            <person name="Grimwood J."/>
            <person name="Kramer R."/>
            <person name="Lindquist E."/>
            <person name="Lucas S."/>
            <person name="Salamov A."/>
            <person name="McFadden G.I."/>
            <person name="Lane C.E."/>
            <person name="Keeling P.J."/>
            <person name="Gray M.W."/>
            <person name="Grigoriev I.V."/>
            <person name="Archibald J.M."/>
        </authorList>
    </citation>
    <scope>NUCLEOTIDE SEQUENCE</scope>
    <source>
        <strain evidence="3">CCMP2712</strain>
    </source>
</reference>
<protein>
    <submittedName>
        <fullName evidence="1 2">Uncharacterized protein</fullName>
    </submittedName>
</protein>
<reference evidence="2" key="3">
    <citation type="submission" date="2015-06" db="UniProtKB">
        <authorList>
            <consortium name="EnsemblProtists"/>
        </authorList>
    </citation>
    <scope>IDENTIFICATION</scope>
</reference>
<keyword evidence="3" id="KW-1185">Reference proteome</keyword>
<evidence type="ECO:0000313" key="2">
    <source>
        <dbReference type="EnsemblProtists" id="EKX32372"/>
    </source>
</evidence>
<sequence>MIHEYLIEFDTESHGVSLLDPDINRQNLEHPEEEVPEFKDTIKDEEVQPEQCANANDAVLKSEVENDIQIGDINTSLEEDLDMFMTAKGLTSFNETSLLKGSGKQLENGMNEIKVQVSSNSALALTNYILRCIIIALLEKLAEINEVRHDFFSISCDCNYILAMAEKTRSNIHKSKNSIEKCTAISTWSTLMLVYLLNKCQKFLMHYGSHVSALFIASALEVTPCFVRKL</sequence>
<evidence type="ECO:0000313" key="1">
    <source>
        <dbReference type="EMBL" id="EKX32372.1"/>
    </source>
</evidence>
<accession>L1I8H5</accession>
<gene>
    <name evidence="1" type="ORF">GUITHDRAFT_121452</name>
</gene>
<reference evidence="1 3" key="1">
    <citation type="journal article" date="2012" name="Nature">
        <title>Algal genomes reveal evolutionary mosaicism and the fate of nucleomorphs.</title>
        <authorList>
            <consortium name="DOE Joint Genome Institute"/>
            <person name="Curtis B.A."/>
            <person name="Tanifuji G."/>
            <person name="Burki F."/>
            <person name="Gruber A."/>
            <person name="Irimia M."/>
            <person name="Maruyama S."/>
            <person name="Arias M.C."/>
            <person name="Ball S.G."/>
            <person name="Gile G.H."/>
            <person name="Hirakawa Y."/>
            <person name="Hopkins J.F."/>
            <person name="Kuo A."/>
            <person name="Rensing S.A."/>
            <person name="Schmutz J."/>
            <person name="Symeonidi A."/>
            <person name="Elias M."/>
            <person name="Eveleigh R.J."/>
            <person name="Herman E.K."/>
            <person name="Klute M.J."/>
            <person name="Nakayama T."/>
            <person name="Obornik M."/>
            <person name="Reyes-Prieto A."/>
            <person name="Armbrust E.V."/>
            <person name="Aves S.J."/>
            <person name="Beiko R.G."/>
            <person name="Coutinho P."/>
            <person name="Dacks J.B."/>
            <person name="Durnford D.G."/>
            <person name="Fast N.M."/>
            <person name="Green B.R."/>
            <person name="Grisdale C.J."/>
            <person name="Hempel F."/>
            <person name="Henrissat B."/>
            <person name="Hoppner M.P."/>
            <person name="Ishida K."/>
            <person name="Kim E."/>
            <person name="Koreny L."/>
            <person name="Kroth P.G."/>
            <person name="Liu Y."/>
            <person name="Malik S.B."/>
            <person name="Maier U.G."/>
            <person name="McRose D."/>
            <person name="Mock T."/>
            <person name="Neilson J.A."/>
            <person name="Onodera N.T."/>
            <person name="Poole A.M."/>
            <person name="Pritham E.J."/>
            <person name="Richards T.A."/>
            <person name="Rocap G."/>
            <person name="Roy S.W."/>
            <person name="Sarai C."/>
            <person name="Schaack S."/>
            <person name="Shirato S."/>
            <person name="Slamovits C.H."/>
            <person name="Spencer D.F."/>
            <person name="Suzuki S."/>
            <person name="Worden A.Z."/>
            <person name="Zauner S."/>
            <person name="Barry K."/>
            <person name="Bell C."/>
            <person name="Bharti A.K."/>
            <person name="Crow J.A."/>
            <person name="Grimwood J."/>
            <person name="Kramer R."/>
            <person name="Lindquist E."/>
            <person name="Lucas S."/>
            <person name="Salamov A."/>
            <person name="McFadden G.I."/>
            <person name="Lane C.E."/>
            <person name="Keeling P.J."/>
            <person name="Gray M.W."/>
            <person name="Grigoriev I.V."/>
            <person name="Archibald J.M."/>
        </authorList>
    </citation>
    <scope>NUCLEOTIDE SEQUENCE</scope>
    <source>
        <strain evidence="1 3">CCMP2712</strain>
    </source>
</reference>
<evidence type="ECO:0000313" key="3">
    <source>
        <dbReference type="Proteomes" id="UP000011087"/>
    </source>
</evidence>
<dbReference type="AlphaFoldDB" id="L1I8H5"/>
<dbReference type="HOGENOM" id="CLU_1206758_0_0_1"/>
<dbReference type="Proteomes" id="UP000011087">
    <property type="component" value="Unassembled WGS sequence"/>
</dbReference>
<organism evidence="1">
    <name type="scientific">Guillardia theta (strain CCMP2712)</name>
    <name type="common">Cryptophyte</name>
    <dbReference type="NCBI Taxonomy" id="905079"/>
    <lineage>
        <taxon>Eukaryota</taxon>
        <taxon>Cryptophyceae</taxon>
        <taxon>Pyrenomonadales</taxon>
        <taxon>Geminigeraceae</taxon>
        <taxon>Guillardia</taxon>
    </lineage>
</organism>